<sequence>MLKIQNFFLCLGLISSLVSCGEPETSSPKYGIYKNPKSSFESFSTLYTLQRTQGTLNVVLSYKNFDEPIGIATDQMVKDSITRALSDWNNALAEHPDWTHKNLRVNFVDGDTDDYCTKDDAVDYQSTWWECRHEDKIKIVIDQKIRRSYANMWHGMLIIEGQRVFLDASDFYKLVLHEYGHLLGLADTYNEPGRQELQDQPQAIMNNLWLVDGLQRDDEIGIRALWSYLDQDAPYCKIEDGYGSDDISQGLGLYCVPLKDTSTIELPQHGTLTNAHSSTLMHASSYYKAGPGKEIYQVDGPKNDADVYIFHKSRSNPGYYKMISRRYNTCVHGSSTQRFGKGFNVYHRACDGSDGDYWKVKALYRGNLEFRNKANNLCLRFSKSLKTSAQKLQIYLSSCDENQETQLRVTPE</sequence>
<dbReference type="STRING" id="1513793.SAMN06296036_10462"/>
<dbReference type="Gene3D" id="3.40.390.10">
    <property type="entry name" value="Collagenase (Catalytic Domain)"/>
    <property type="match status" value="1"/>
</dbReference>
<dbReference type="Proteomes" id="UP000192907">
    <property type="component" value="Unassembled WGS sequence"/>
</dbReference>
<dbReference type="OrthoDB" id="733404at2"/>
<dbReference type="SUPFAM" id="SSF50370">
    <property type="entry name" value="Ricin B-like lectins"/>
    <property type="match status" value="1"/>
</dbReference>
<dbReference type="PROSITE" id="PS50231">
    <property type="entry name" value="RICIN_B_LECTIN"/>
    <property type="match status" value="1"/>
</dbReference>
<dbReference type="AlphaFoldDB" id="A0A1Y6BIE5"/>
<evidence type="ECO:0000313" key="2">
    <source>
        <dbReference type="Proteomes" id="UP000192907"/>
    </source>
</evidence>
<dbReference type="InterPro" id="IPR024079">
    <property type="entry name" value="MetalloPept_cat_dom_sf"/>
</dbReference>
<dbReference type="PROSITE" id="PS51257">
    <property type="entry name" value="PROKAR_LIPOPROTEIN"/>
    <property type="match status" value="1"/>
</dbReference>
<dbReference type="InterPro" id="IPR035992">
    <property type="entry name" value="Ricin_B-like_lectins"/>
</dbReference>
<dbReference type="SUPFAM" id="SSF55486">
    <property type="entry name" value="Metalloproteases ('zincins'), catalytic domain"/>
    <property type="match status" value="1"/>
</dbReference>
<reference evidence="2" key="1">
    <citation type="submission" date="2017-04" db="EMBL/GenBank/DDBJ databases">
        <authorList>
            <person name="Varghese N."/>
            <person name="Submissions S."/>
        </authorList>
    </citation>
    <scope>NUCLEOTIDE SEQUENCE [LARGE SCALE GENOMIC DNA]</scope>
    <source>
        <strain evidence="2">RKEM611</strain>
    </source>
</reference>
<protein>
    <submittedName>
        <fullName evidence="1">Uncharacterized protein</fullName>
    </submittedName>
</protein>
<dbReference type="GO" id="GO:0008237">
    <property type="term" value="F:metallopeptidase activity"/>
    <property type="evidence" value="ECO:0007669"/>
    <property type="project" value="InterPro"/>
</dbReference>
<name>A0A1Y6BIE5_9BACT</name>
<accession>A0A1Y6BIE5</accession>
<proteinExistence type="predicted"/>
<keyword evidence="2" id="KW-1185">Reference proteome</keyword>
<dbReference type="RefSeq" id="WP_132316939.1">
    <property type="nucleotide sequence ID" value="NZ_FWZT01000004.1"/>
</dbReference>
<dbReference type="Gene3D" id="2.80.10.50">
    <property type="match status" value="1"/>
</dbReference>
<organism evidence="1 2">
    <name type="scientific">Pseudobacteriovorax antillogorgiicola</name>
    <dbReference type="NCBI Taxonomy" id="1513793"/>
    <lineage>
        <taxon>Bacteria</taxon>
        <taxon>Pseudomonadati</taxon>
        <taxon>Bdellovibrionota</taxon>
        <taxon>Oligoflexia</taxon>
        <taxon>Oligoflexales</taxon>
        <taxon>Pseudobacteriovoracaceae</taxon>
        <taxon>Pseudobacteriovorax</taxon>
    </lineage>
</organism>
<gene>
    <name evidence="1" type="ORF">SAMN06296036_10462</name>
</gene>
<dbReference type="EMBL" id="FWZT01000004">
    <property type="protein sequence ID" value="SMF05323.1"/>
    <property type="molecule type" value="Genomic_DNA"/>
</dbReference>
<dbReference type="CDD" id="cd00161">
    <property type="entry name" value="beta-trefoil_Ricin-like"/>
    <property type="match status" value="1"/>
</dbReference>
<evidence type="ECO:0000313" key="1">
    <source>
        <dbReference type="EMBL" id="SMF05323.1"/>
    </source>
</evidence>